<comment type="caution">
    <text evidence="3">The sequence shown here is derived from an EMBL/GenBank/DDBJ whole genome shotgun (WGS) entry which is preliminary data.</text>
</comment>
<evidence type="ECO:0000313" key="4">
    <source>
        <dbReference type="Proteomes" id="UP000294513"/>
    </source>
</evidence>
<dbReference type="Pfam" id="PF18156">
    <property type="entry name" value="pPIWI_RE_Y"/>
    <property type="match status" value="1"/>
</dbReference>
<dbReference type="AlphaFoldDB" id="A0A4R5BEV7"/>
<proteinExistence type="predicted"/>
<dbReference type="EMBL" id="SMKU01000096">
    <property type="protein sequence ID" value="TDD84861.1"/>
    <property type="molecule type" value="Genomic_DNA"/>
</dbReference>
<feature type="compositionally biased region" description="Acidic residues" evidence="1">
    <location>
        <begin position="1"/>
        <end position="10"/>
    </location>
</feature>
<feature type="domain" description="pPIWI-RE three-gene island" evidence="2">
    <location>
        <begin position="44"/>
        <end position="190"/>
    </location>
</feature>
<evidence type="ECO:0000313" key="3">
    <source>
        <dbReference type="EMBL" id="TDD84861.1"/>
    </source>
</evidence>
<name>A0A4R5BEV7_9ACTN</name>
<dbReference type="Proteomes" id="UP000294513">
    <property type="component" value="Unassembled WGS sequence"/>
</dbReference>
<sequence length="306" mass="34667">MTDEGDDWLDGDYALPAPNPLEQLTGPAFNEDESLRIIGLVSVTVTRLTDWPADKEFCNPYDGTAQLAVDRICLAGLRRFPQNHRQGNRRYPRSLTDLLAWCREHDVQEWDFLDLPTELSIEGTLLDPHTAAPSRLCQELALRYEHHEDPAGKSIRSITLDHVQRQYAEAGMPGGQRALLEKLVASPVLTSTAIASLRISRRLRIPDGVISACYVPVHERYFDRRGRANMCTSCGSLRINTTTGWRCEIEDCPDRDWVQGGESLAKKDGLYHATRPLREFLIAPIRIGRARRRSRMKPDSPRDLEP</sequence>
<gene>
    <name evidence="3" type="ORF">E1298_19400</name>
</gene>
<reference evidence="3 4" key="1">
    <citation type="submission" date="2019-03" db="EMBL/GenBank/DDBJ databases">
        <title>Draft genome sequences of novel Actinobacteria.</title>
        <authorList>
            <person name="Sahin N."/>
            <person name="Ay H."/>
            <person name="Saygin H."/>
        </authorList>
    </citation>
    <scope>NUCLEOTIDE SEQUENCE [LARGE SCALE GENOMIC DNA]</scope>
    <source>
        <strain evidence="3 4">H3C3</strain>
    </source>
</reference>
<dbReference type="RefSeq" id="WP_131895205.1">
    <property type="nucleotide sequence ID" value="NZ_SMKU01000096.1"/>
</dbReference>
<evidence type="ECO:0000256" key="1">
    <source>
        <dbReference type="SAM" id="MobiDB-lite"/>
    </source>
</evidence>
<dbReference type="InterPro" id="IPR041191">
    <property type="entry name" value="pPIWI_RE_Y"/>
</dbReference>
<dbReference type="OrthoDB" id="580959at2"/>
<feature type="region of interest" description="Disordered" evidence="1">
    <location>
        <begin position="1"/>
        <end position="26"/>
    </location>
</feature>
<accession>A0A4R5BEV7</accession>
<organism evidence="3 4">
    <name type="scientific">Actinomadura rubrisoli</name>
    <dbReference type="NCBI Taxonomy" id="2530368"/>
    <lineage>
        <taxon>Bacteria</taxon>
        <taxon>Bacillati</taxon>
        <taxon>Actinomycetota</taxon>
        <taxon>Actinomycetes</taxon>
        <taxon>Streptosporangiales</taxon>
        <taxon>Thermomonosporaceae</taxon>
        <taxon>Actinomadura</taxon>
    </lineage>
</organism>
<keyword evidence="4" id="KW-1185">Reference proteome</keyword>
<protein>
    <recommendedName>
        <fullName evidence="2">pPIWI-RE three-gene island domain-containing protein</fullName>
    </recommendedName>
</protein>
<evidence type="ECO:0000259" key="2">
    <source>
        <dbReference type="Pfam" id="PF18156"/>
    </source>
</evidence>